<dbReference type="PANTHER" id="PTHR45036:SF1">
    <property type="entry name" value="METHYLTRANSFERASE LIKE 7A"/>
    <property type="match status" value="1"/>
</dbReference>
<proteinExistence type="predicted"/>
<organism evidence="2 3">
    <name type="scientific">Peribacillus cavernae</name>
    <dbReference type="NCBI Taxonomy" id="1674310"/>
    <lineage>
        <taxon>Bacteria</taxon>
        <taxon>Bacillati</taxon>
        <taxon>Bacillota</taxon>
        <taxon>Bacilli</taxon>
        <taxon>Bacillales</taxon>
        <taxon>Bacillaceae</taxon>
        <taxon>Peribacillus</taxon>
    </lineage>
</organism>
<keyword evidence="2" id="KW-0489">Methyltransferase</keyword>
<dbReference type="Proteomes" id="UP000267430">
    <property type="component" value="Unassembled WGS sequence"/>
</dbReference>
<dbReference type="Pfam" id="PF08241">
    <property type="entry name" value="Methyltransf_11"/>
    <property type="match status" value="1"/>
</dbReference>
<sequence>MGKDINEVIKRRYNRISPVYEWMDKMIKDQWRKDLLLEATGDVLEVGIGTGSNLLYYPDHITSLTGVDFSQGMLRHAREKVNKAALEFPVHLMEADIQNLPFPDHSFDVIVSTCVFCSVPDPVKGLTELKRVCKPEGKILMLEHMRSGNPMLGGVMDLLNPLTVRLWGANINRKTLENIEKANLTIKEMENLMGTIMRKIEIQPIME</sequence>
<dbReference type="GO" id="GO:0032259">
    <property type="term" value="P:methylation"/>
    <property type="evidence" value="ECO:0007669"/>
    <property type="project" value="UniProtKB-KW"/>
</dbReference>
<dbReference type="SUPFAM" id="SSF53335">
    <property type="entry name" value="S-adenosyl-L-methionine-dependent methyltransferases"/>
    <property type="match status" value="1"/>
</dbReference>
<evidence type="ECO:0000313" key="2">
    <source>
        <dbReference type="EMBL" id="RUQ32048.1"/>
    </source>
</evidence>
<keyword evidence="3" id="KW-1185">Reference proteome</keyword>
<dbReference type="AlphaFoldDB" id="A0A433HUM2"/>
<dbReference type="OrthoDB" id="9772751at2"/>
<dbReference type="GO" id="GO:0008757">
    <property type="term" value="F:S-adenosylmethionine-dependent methyltransferase activity"/>
    <property type="evidence" value="ECO:0007669"/>
    <property type="project" value="InterPro"/>
</dbReference>
<feature type="domain" description="Methyltransferase type 11" evidence="1">
    <location>
        <begin position="44"/>
        <end position="140"/>
    </location>
</feature>
<dbReference type="InterPro" id="IPR052356">
    <property type="entry name" value="Thiol_S-MT"/>
</dbReference>
<comment type="caution">
    <text evidence="2">The sequence shown here is derived from an EMBL/GenBank/DDBJ whole genome shotgun (WGS) entry which is preliminary data.</text>
</comment>
<dbReference type="CDD" id="cd02440">
    <property type="entry name" value="AdoMet_MTases"/>
    <property type="match status" value="1"/>
</dbReference>
<evidence type="ECO:0000259" key="1">
    <source>
        <dbReference type="Pfam" id="PF08241"/>
    </source>
</evidence>
<dbReference type="RefSeq" id="WP_126863248.1">
    <property type="nucleotide sequence ID" value="NZ_JAUSTX010000013.1"/>
</dbReference>
<gene>
    <name evidence="2" type="ORF">ELQ35_02320</name>
</gene>
<reference evidence="2 3" key="1">
    <citation type="submission" date="2018-12" db="EMBL/GenBank/DDBJ databases">
        <title>Bacillus chawlae sp. nov., Bacillus glennii sp. nov., and Bacillus saganii sp. nov. Isolated from the Vehicle Assembly Building at Kennedy Space Center where the Viking Spacecraft were Assembled.</title>
        <authorList>
            <person name="Seuylemezian A."/>
            <person name="Vaishampayan P."/>
        </authorList>
    </citation>
    <scope>NUCLEOTIDE SEQUENCE [LARGE SCALE GENOMIC DNA]</scope>
    <source>
        <strain evidence="2 3">L5</strain>
    </source>
</reference>
<protein>
    <submittedName>
        <fullName evidence="2">Class I SAM-dependent methyltransferase</fullName>
    </submittedName>
</protein>
<dbReference type="Gene3D" id="3.40.50.150">
    <property type="entry name" value="Vaccinia Virus protein VP39"/>
    <property type="match status" value="1"/>
</dbReference>
<dbReference type="EMBL" id="RYZZ01000003">
    <property type="protein sequence ID" value="RUQ32048.1"/>
    <property type="molecule type" value="Genomic_DNA"/>
</dbReference>
<accession>A0A433HUM2</accession>
<keyword evidence="2" id="KW-0808">Transferase</keyword>
<evidence type="ECO:0000313" key="3">
    <source>
        <dbReference type="Proteomes" id="UP000267430"/>
    </source>
</evidence>
<dbReference type="PANTHER" id="PTHR45036">
    <property type="entry name" value="METHYLTRANSFERASE LIKE 7B"/>
    <property type="match status" value="1"/>
</dbReference>
<dbReference type="InterPro" id="IPR013216">
    <property type="entry name" value="Methyltransf_11"/>
</dbReference>
<dbReference type="InterPro" id="IPR029063">
    <property type="entry name" value="SAM-dependent_MTases_sf"/>
</dbReference>
<name>A0A433HUM2_9BACI</name>